<dbReference type="PROSITE" id="PS50194">
    <property type="entry name" value="FILAMIN_REPEAT"/>
    <property type="match status" value="1"/>
</dbReference>
<reference evidence="4" key="1">
    <citation type="submission" date="2022-06" db="EMBL/GenBank/DDBJ databases">
        <authorList>
            <person name="Berger JAMES D."/>
            <person name="Berger JAMES D."/>
        </authorList>
    </citation>
    <scope>NUCLEOTIDE SEQUENCE [LARGE SCALE GENOMIC DNA]</scope>
</reference>
<dbReference type="Gene3D" id="2.40.10.500">
    <property type="match status" value="1"/>
</dbReference>
<proteinExistence type="predicted"/>
<dbReference type="GO" id="GO:0043161">
    <property type="term" value="P:proteasome-mediated ubiquitin-dependent protein catabolic process"/>
    <property type="evidence" value="ECO:0007669"/>
    <property type="project" value="TreeGrafter"/>
</dbReference>
<dbReference type="WBParaSite" id="TREG1_105670.1">
    <property type="protein sequence ID" value="TREG1_105670.1"/>
    <property type="gene ID" value="TREG1_105670"/>
</dbReference>
<dbReference type="InterPro" id="IPR011042">
    <property type="entry name" value="6-blade_b-propeller_TolB-like"/>
</dbReference>
<dbReference type="InterPro" id="IPR050952">
    <property type="entry name" value="TRIM-NHL_E3_ligases"/>
</dbReference>
<evidence type="ECO:0000313" key="5">
    <source>
        <dbReference type="WBParaSite" id="TREG1_105670.1"/>
    </source>
</evidence>
<dbReference type="SUPFAM" id="SSF81296">
    <property type="entry name" value="E set domains"/>
    <property type="match status" value="1"/>
</dbReference>
<dbReference type="InterPro" id="IPR014756">
    <property type="entry name" value="Ig_E-set"/>
</dbReference>
<dbReference type="CDD" id="cd14960">
    <property type="entry name" value="NHL_TRIM2_like"/>
    <property type="match status" value="1"/>
</dbReference>
<feature type="repeat" description="NHL" evidence="3">
    <location>
        <begin position="449"/>
        <end position="489"/>
    </location>
</feature>
<protein>
    <recommendedName>
        <fullName evidence="6">B-box C-terminal domain-containing protein</fullName>
    </recommendedName>
</protein>
<accession>A0AA85IQX4</accession>
<dbReference type="PROSITE" id="PS51125">
    <property type="entry name" value="NHL"/>
    <property type="match status" value="4"/>
</dbReference>
<dbReference type="PANTHER" id="PTHR24104:SF57">
    <property type="entry name" value="BEE-MILK PROTEIN"/>
    <property type="match status" value="1"/>
</dbReference>
<dbReference type="Gene3D" id="2.60.40.10">
    <property type="entry name" value="Immunoglobulins"/>
    <property type="match status" value="1"/>
</dbReference>
<dbReference type="GO" id="GO:0061630">
    <property type="term" value="F:ubiquitin protein ligase activity"/>
    <property type="evidence" value="ECO:0007669"/>
    <property type="project" value="TreeGrafter"/>
</dbReference>
<dbReference type="InterPro" id="IPR013783">
    <property type="entry name" value="Ig-like_fold"/>
</dbReference>
<evidence type="ECO:0000256" key="2">
    <source>
        <dbReference type="PROSITE-ProRule" id="PRU00087"/>
    </source>
</evidence>
<feature type="repeat" description="NHL" evidence="3">
    <location>
        <begin position="490"/>
        <end position="531"/>
    </location>
</feature>
<evidence type="ECO:0000256" key="3">
    <source>
        <dbReference type="PROSITE-ProRule" id="PRU00504"/>
    </source>
</evidence>
<dbReference type="SUPFAM" id="SSF101898">
    <property type="entry name" value="NHL repeat"/>
    <property type="match status" value="1"/>
</dbReference>
<keyword evidence="4" id="KW-1185">Reference proteome</keyword>
<reference evidence="5" key="2">
    <citation type="submission" date="2023-11" db="UniProtKB">
        <authorList>
            <consortium name="WormBaseParasite"/>
        </authorList>
    </citation>
    <scope>IDENTIFICATION</scope>
</reference>
<keyword evidence="1" id="KW-0677">Repeat</keyword>
<evidence type="ECO:0000313" key="4">
    <source>
        <dbReference type="Proteomes" id="UP000050795"/>
    </source>
</evidence>
<dbReference type="Proteomes" id="UP000050795">
    <property type="component" value="Unassembled WGS sequence"/>
</dbReference>
<name>A0AA85IQX4_TRIRE</name>
<dbReference type="InterPro" id="IPR017868">
    <property type="entry name" value="Filamin/ABP280_repeat-like"/>
</dbReference>
<sequence length="677" mass="76028">MGDSPKKDMVFESTLNGRDTGMHITVNGTVEKTQSDECNEVYDKLHLAQDVIKCLSERCEELENLSECLPFVRKEIRGQIDQSMQMIQRSVSERHDYLLNELDSCLSSRNEAISKLHAEFEMRLQRLSSHVDLLKRLTQTHSNDETPQMQKVNQNTVSRDLAAQKHKAEIEKLISAPLPLHPSESDTMSFFPTDLDQLLSMIKCVGSLGLTAVDAQNTALSNSFLDQFTSVRRCQANEEVRIDILANDRLGRTVANASSKEFSVLLNQRFNSETEVGIQEKQISDSCSSLSHSNSGNGNHENALQVTYKISHPGTYDLSIKLFGEHIKGSPYFINVESPIKPDLQAIAETMKEISELPHRKRIKKQSRRRCQSAPVYSKLLDQPTALADLHKLERGDFLYSVGTKGRGYGEFANPTGICVTRENKILVADSNNAIVQVFTLQGQFLSHFGEYGYHPGQLMRPVDVAETINGNYLVSDYDLHCVTVYNTTGQYMSRFGQRYLSGPKGMVVDSRGRIIVVDQKSCMICIFKPTGKFINRFGARGLADNHFGNPVFVAVNSQDEIFVSDHAHHVIKVFDINGLFLYKFGVNGIDPGMIHAPTGIGFDRFDYLYISDWGNNRIQVFDQHGNYVRMIDSKLEGLSGPQGLVLHQLSDKLLVVDPGNYCFKVFNAHSTGDRNH</sequence>
<feature type="repeat" description="NHL" evidence="3">
    <location>
        <begin position="399"/>
        <end position="442"/>
    </location>
</feature>
<dbReference type="GO" id="GO:0000209">
    <property type="term" value="P:protein polyubiquitination"/>
    <property type="evidence" value="ECO:0007669"/>
    <property type="project" value="TreeGrafter"/>
</dbReference>
<dbReference type="AlphaFoldDB" id="A0AA85IQX4"/>
<dbReference type="Gene3D" id="2.120.10.30">
    <property type="entry name" value="TolB, C-terminal domain"/>
    <property type="match status" value="1"/>
</dbReference>
<dbReference type="InterPro" id="IPR001258">
    <property type="entry name" value="NHL_repeat"/>
</dbReference>
<feature type="repeat" description="NHL" evidence="3">
    <location>
        <begin position="535"/>
        <end position="625"/>
    </location>
</feature>
<dbReference type="InterPro" id="IPR057750">
    <property type="entry name" value="TRIM2/3_C"/>
</dbReference>
<dbReference type="Pfam" id="PF01436">
    <property type="entry name" value="NHL"/>
    <property type="match status" value="1"/>
</dbReference>
<dbReference type="Pfam" id="PF00630">
    <property type="entry name" value="Filamin"/>
    <property type="match status" value="1"/>
</dbReference>
<dbReference type="GO" id="GO:0008270">
    <property type="term" value="F:zinc ion binding"/>
    <property type="evidence" value="ECO:0007669"/>
    <property type="project" value="UniProtKB-KW"/>
</dbReference>
<dbReference type="PANTHER" id="PTHR24104">
    <property type="entry name" value="E3 UBIQUITIN-PROTEIN LIGASE NHLRC1-RELATED"/>
    <property type="match status" value="1"/>
</dbReference>
<feature type="repeat" description="Filamin" evidence="2">
    <location>
        <begin position="299"/>
        <end position="336"/>
    </location>
</feature>
<evidence type="ECO:0000256" key="1">
    <source>
        <dbReference type="ARBA" id="ARBA00022737"/>
    </source>
</evidence>
<evidence type="ECO:0008006" key="6">
    <source>
        <dbReference type="Google" id="ProtNLM"/>
    </source>
</evidence>
<organism evidence="4 5">
    <name type="scientific">Trichobilharzia regenti</name>
    <name type="common">Nasal bird schistosome</name>
    <dbReference type="NCBI Taxonomy" id="157069"/>
    <lineage>
        <taxon>Eukaryota</taxon>
        <taxon>Metazoa</taxon>
        <taxon>Spiralia</taxon>
        <taxon>Lophotrochozoa</taxon>
        <taxon>Platyhelminthes</taxon>
        <taxon>Trematoda</taxon>
        <taxon>Digenea</taxon>
        <taxon>Strigeidida</taxon>
        <taxon>Schistosomatoidea</taxon>
        <taxon>Schistosomatidae</taxon>
        <taxon>Trichobilharzia</taxon>
    </lineage>
</organism>